<reference evidence="1" key="1">
    <citation type="submission" date="2014-01" db="EMBL/GenBank/DDBJ databases">
        <authorList>
            <person name="Brown-Elliot B."/>
            <person name="Wallace R."/>
            <person name="Lenaerts A."/>
            <person name="Ordway D."/>
            <person name="DeGroote M.A."/>
            <person name="Parker T."/>
            <person name="Sizemore C."/>
            <person name="Tallon L.J."/>
            <person name="Sadzewicz L.K."/>
            <person name="Sengamalay N."/>
            <person name="Fraser C.M."/>
            <person name="Hine E."/>
            <person name="Shefchek K.A."/>
            <person name="Das S.P."/>
            <person name="Tettelin H."/>
        </authorList>
    </citation>
    <scope>NUCLEOTIDE SEQUENCE [LARGE SCALE GENOMIC DNA]</scope>
    <source>
        <strain evidence="1">4042</strain>
    </source>
</reference>
<dbReference type="EMBL" id="JAOB01000033">
    <property type="protein sequence ID" value="EUA52421.1"/>
    <property type="molecule type" value="Genomic_DNA"/>
</dbReference>
<gene>
    <name evidence="1" type="ORF">I553_2608</name>
</gene>
<dbReference type="AlphaFoldDB" id="X8C9G1"/>
<evidence type="ECO:0000313" key="1">
    <source>
        <dbReference type="EMBL" id="EUA52421.1"/>
    </source>
</evidence>
<protein>
    <submittedName>
        <fullName evidence="1">Uncharacterized protein</fullName>
    </submittedName>
</protein>
<dbReference type="PATRIC" id="fig|1299334.3.peg.3714"/>
<accession>X8C9G1</accession>
<sequence length="90" mass="9737">MKLRVASARRPPIAGLEITGSLRQCLIIITLRCIWRIGHSTNSLLRRLGQDIATAGVFQTTVCSPTSSATVPGGVNYAHNRLPKPSRGAW</sequence>
<proteinExistence type="predicted"/>
<name>X8C9G1_MYCXE</name>
<comment type="caution">
    <text evidence="1">The sequence shown here is derived from an EMBL/GenBank/DDBJ whole genome shotgun (WGS) entry which is preliminary data.</text>
</comment>
<organism evidence="1">
    <name type="scientific">Mycobacterium xenopi 4042</name>
    <dbReference type="NCBI Taxonomy" id="1299334"/>
    <lineage>
        <taxon>Bacteria</taxon>
        <taxon>Bacillati</taxon>
        <taxon>Actinomycetota</taxon>
        <taxon>Actinomycetes</taxon>
        <taxon>Mycobacteriales</taxon>
        <taxon>Mycobacteriaceae</taxon>
        <taxon>Mycobacterium</taxon>
    </lineage>
</organism>